<dbReference type="PANTHER" id="PTHR43765">
    <property type="entry name" value="2-DEHYDROPANTOATE 2-REDUCTASE-RELATED"/>
    <property type="match status" value="1"/>
</dbReference>
<dbReference type="FunFam" id="1.10.1040.10:FF:000017">
    <property type="entry name" value="2-dehydropantoate 2-reductase"/>
    <property type="match status" value="1"/>
</dbReference>
<name>A0A6G3ZT07_9BACL</name>
<dbReference type="EMBL" id="JAAIKC010000001">
    <property type="protein sequence ID" value="NEW05255.1"/>
    <property type="molecule type" value="Genomic_DNA"/>
</dbReference>
<evidence type="ECO:0000256" key="7">
    <source>
        <dbReference type="ARBA" id="ARBA00022857"/>
    </source>
</evidence>
<accession>A0A6G3ZT07</accession>
<keyword evidence="6 11" id="KW-0566">Pantothenate biosynthesis</keyword>
<dbReference type="AlphaFoldDB" id="A0A6G3ZT07"/>
<dbReference type="GO" id="GO:0050661">
    <property type="term" value="F:NADP binding"/>
    <property type="evidence" value="ECO:0007669"/>
    <property type="project" value="TreeGrafter"/>
</dbReference>
<feature type="domain" description="Ketopantoate reductase C-terminal" evidence="13">
    <location>
        <begin position="198"/>
        <end position="320"/>
    </location>
</feature>
<dbReference type="Gene3D" id="1.10.1040.10">
    <property type="entry name" value="N-(1-d-carboxylethyl)-l-norvaline Dehydrogenase, domain 2"/>
    <property type="match status" value="1"/>
</dbReference>
<dbReference type="InterPro" id="IPR050838">
    <property type="entry name" value="Ketopantoate_reductase"/>
</dbReference>
<dbReference type="InterPro" id="IPR036291">
    <property type="entry name" value="NAD(P)-bd_dom_sf"/>
</dbReference>
<dbReference type="InterPro" id="IPR013332">
    <property type="entry name" value="KPR_N"/>
</dbReference>
<evidence type="ECO:0000256" key="10">
    <source>
        <dbReference type="ARBA" id="ARBA00048793"/>
    </source>
</evidence>
<proteinExistence type="inferred from homology"/>
<comment type="caution">
    <text evidence="14">The sequence shown here is derived from an EMBL/GenBank/DDBJ whole genome shotgun (WGS) entry which is preliminary data.</text>
</comment>
<dbReference type="SUPFAM" id="SSF51735">
    <property type="entry name" value="NAD(P)-binding Rossmann-fold domains"/>
    <property type="match status" value="1"/>
</dbReference>
<sequence>MRIMIVGAGSLGLLFAAKLSAVCEQIIVVTRTIEQAVTLKERGIFVLDETTTERNKSMGLDIQYNSYIEDSRNPMFDMQANEVCLDYVFLMVKQPAITSEMITYVKSRMSSTTVLICIQNGVGHEERLSEAIGKNRLLLAVTTEGARKERANEVFHTGQGVTYMGSLTQNDGPAWSTQILLRDLLKEAGFETIMSKDMKVRIWSKLIMNAVINPLTAILRVRNGELVNSPWAQLLMRQLYEEALLVAKAKDVELPAELWETLLQVCRATEQNHSSMLQDLMQARGTEIDSMNGSLLRMAEELKLELAVNKIVYHFVKALE</sequence>
<evidence type="ECO:0000259" key="13">
    <source>
        <dbReference type="Pfam" id="PF08546"/>
    </source>
</evidence>
<comment type="catalytic activity">
    <reaction evidence="10 11">
        <text>(R)-pantoate + NADP(+) = 2-dehydropantoate + NADPH + H(+)</text>
        <dbReference type="Rhea" id="RHEA:16233"/>
        <dbReference type="ChEBI" id="CHEBI:11561"/>
        <dbReference type="ChEBI" id="CHEBI:15378"/>
        <dbReference type="ChEBI" id="CHEBI:15980"/>
        <dbReference type="ChEBI" id="CHEBI:57783"/>
        <dbReference type="ChEBI" id="CHEBI:58349"/>
        <dbReference type="EC" id="1.1.1.169"/>
    </reaction>
</comment>
<evidence type="ECO:0000256" key="2">
    <source>
        <dbReference type="ARBA" id="ARBA00004994"/>
    </source>
</evidence>
<evidence type="ECO:0000256" key="9">
    <source>
        <dbReference type="ARBA" id="ARBA00032024"/>
    </source>
</evidence>
<evidence type="ECO:0000256" key="5">
    <source>
        <dbReference type="ARBA" id="ARBA00019465"/>
    </source>
</evidence>
<dbReference type="EC" id="1.1.1.169" evidence="4 11"/>
<dbReference type="InterPro" id="IPR013328">
    <property type="entry name" value="6PGD_dom2"/>
</dbReference>
<evidence type="ECO:0000256" key="11">
    <source>
        <dbReference type="RuleBase" id="RU362068"/>
    </source>
</evidence>
<dbReference type="PANTHER" id="PTHR43765:SF2">
    <property type="entry name" value="2-DEHYDROPANTOATE 2-REDUCTASE"/>
    <property type="match status" value="1"/>
</dbReference>
<protein>
    <recommendedName>
        <fullName evidence="5 11">2-dehydropantoate 2-reductase</fullName>
        <ecNumber evidence="4 11">1.1.1.169</ecNumber>
    </recommendedName>
    <alternativeName>
        <fullName evidence="9 11">Ketopantoate reductase</fullName>
    </alternativeName>
</protein>
<dbReference type="Gene3D" id="3.40.50.720">
    <property type="entry name" value="NAD(P)-binding Rossmann-like Domain"/>
    <property type="match status" value="1"/>
</dbReference>
<dbReference type="InterPro" id="IPR013752">
    <property type="entry name" value="KPA_reductase"/>
</dbReference>
<evidence type="ECO:0000256" key="6">
    <source>
        <dbReference type="ARBA" id="ARBA00022655"/>
    </source>
</evidence>
<dbReference type="InterPro" id="IPR003710">
    <property type="entry name" value="ApbA"/>
</dbReference>
<dbReference type="NCBIfam" id="TIGR00745">
    <property type="entry name" value="apbA_panE"/>
    <property type="match status" value="1"/>
</dbReference>
<organism evidence="14">
    <name type="scientific">Paenibacillus sp. SYP-B3998</name>
    <dbReference type="NCBI Taxonomy" id="2678564"/>
    <lineage>
        <taxon>Bacteria</taxon>
        <taxon>Bacillati</taxon>
        <taxon>Bacillota</taxon>
        <taxon>Bacilli</taxon>
        <taxon>Bacillales</taxon>
        <taxon>Paenibacillaceae</taxon>
        <taxon>Paenibacillus</taxon>
    </lineage>
</organism>
<dbReference type="Pfam" id="PF08546">
    <property type="entry name" value="ApbA_C"/>
    <property type="match status" value="1"/>
</dbReference>
<dbReference type="GO" id="GO:0005737">
    <property type="term" value="C:cytoplasm"/>
    <property type="evidence" value="ECO:0007669"/>
    <property type="project" value="TreeGrafter"/>
</dbReference>
<evidence type="ECO:0000256" key="1">
    <source>
        <dbReference type="ARBA" id="ARBA00002919"/>
    </source>
</evidence>
<evidence type="ECO:0000256" key="3">
    <source>
        <dbReference type="ARBA" id="ARBA00007870"/>
    </source>
</evidence>
<comment type="similarity">
    <text evidence="3 11">Belongs to the ketopantoate reductase family.</text>
</comment>
<dbReference type="RefSeq" id="WP_163941685.1">
    <property type="nucleotide sequence ID" value="NZ_JAAIKC010000001.1"/>
</dbReference>
<reference evidence="14" key="1">
    <citation type="submission" date="2020-02" db="EMBL/GenBank/DDBJ databases">
        <authorList>
            <person name="Shen X.-R."/>
            <person name="Zhang Y.-X."/>
        </authorList>
    </citation>
    <scope>NUCLEOTIDE SEQUENCE</scope>
    <source>
        <strain evidence="14">SYP-B3998</strain>
    </source>
</reference>
<dbReference type="InterPro" id="IPR008927">
    <property type="entry name" value="6-PGluconate_DH-like_C_sf"/>
</dbReference>
<evidence type="ECO:0000259" key="12">
    <source>
        <dbReference type="Pfam" id="PF02558"/>
    </source>
</evidence>
<evidence type="ECO:0000313" key="14">
    <source>
        <dbReference type="EMBL" id="NEW05255.1"/>
    </source>
</evidence>
<dbReference type="SUPFAM" id="SSF48179">
    <property type="entry name" value="6-phosphogluconate dehydrogenase C-terminal domain-like"/>
    <property type="match status" value="1"/>
</dbReference>
<comment type="function">
    <text evidence="1 11">Catalyzes the NADPH-dependent reduction of ketopantoate into pantoic acid.</text>
</comment>
<feature type="domain" description="Ketopantoate reductase N-terminal" evidence="12">
    <location>
        <begin position="3"/>
        <end position="167"/>
    </location>
</feature>
<evidence type="ECO:0000256" key="8">
    <source>
        <dbReference type="ARBA" id="ARBA00023002"/>
    </source>
</evidence>
<dbReference type="Pfam" id="PF02558">
    <property type="entry name" value="ApbA"/>
    <property type="match status" value="1"/>
</dbReference>
<comment type="pathway">
    <text evidence="2 11">Cofactor biosynthesis; (R)-pantothenate biosynthesis; (R)-pantoate from 3-methyl-2-oxobutanoate: step 2/2.</text>
</comment>
<evidence type="ECO:0000256" key="4">
    <source>
        <dbReference type="ARBA" id="ARBA00013014"/>
    </source>
</evidence>
<dbReference type="GO" id="GO:0015940">
    <property type="term" value="P:pantothenate biosynthetic process"/>
    <property type="evidence" value="ECO:0007669"/>
    <property type="project" value="UniProtKB-UniPathway"/>
</dbReference>
<keyword evidence="7 11" id="KW-0521">NADP</keyword>
<keyword evidence="8 11" id="KW-0560">Oxidoreductase</keyword>
<dbReference type="UniPathway" id="UPA00028">
    <property type="reaction ID" value="UER00004"/>
</dbReference>
<gene>
    <name evidence="14" type="ORF">GK047_04370</name>
</gene>
<dbReference type="GO" id="GO:0008677">
    <property type="term" value="F:2-dehydropantoate 2-reductase activity"/>
    <property type="evidence" value="ECO:0007669"/>
    <property type="project" value="UniProtKB-EC"/>
</dbReference>